<dbReference type="CDD" id="cd06145">
    <property type="entry name" value="REX1_like"/>
    <property type="match status" value="1"/>
</dbReference>
<feature type="region of interest" description="Disordered" evidence="7">
    <location>
        <begin position="33"/>
        <end position="56"/>
    </location>
</feature>
<accession>A0AAW1LQW9</accession>
<feature type="compositionally biased region" description="Basic and acidic residues" evidence="7">
    <location>
        <begin position="178"/>
        <end position="196"/>
    </location>
</feature>
<dbReference type="InterPro" id="IPR036397">
    <property type="entry name" value="RNaseH_sf"/>
</dbReference>
<name>A0AAW1LQW9_POPJA</name>
<comment type="subcellular location">
    <subcellularLocation>
        <location evidence="1">Nucleus</location>
    </subcellularLocation>
</comment>
<evidence type="ECO:0000256" key="4">
    <source>
        <dbReference type="ARBA" id="ARBA00022801"/>
    </source>
</evidence>
<protein>
    <submittedName>
        <fullName evidence="9">ElonginA binding-protein 1</fullName>
    </submittedName>
</protein>
<evidence type="ECO:0000313" key="9">
    <source>
        <dbReference type="EMBL" id="KAK9737562.1"/>
    </source>
</evidence>
<proteinExistence type="inferred from homology"/>
<dbReference type="SUPFAM" id="SSF53098">
    <property type="entry name" value="Ribonuclease H-like"/>
    <property type="match status" value="1"/>
</dbReference>
<dbReference type="InterPro" id="IPR012337">
    <property type="entry name" value="RNaseH-like_sf"/>
</dbReference>
<dbReference type="GO" id="GO:0004527">
    <property type="term" value="F:exonuclease activity"/>
    <property type="evidence" value="ECO:0007669"/>
    <property type="project" value="UniProtKB-KW"/>
</dbReference>
<dbReference type="AlphaFoldDB" id="A0AAW1LQW9"/>
<dbReference type="FunFam" id="3.30.420.10:FF:000019">
    <property type="entry name" value="RNA exonuclease NEF-sp"/>
    <property type="match status" value="1"/>
</dbReference>
<evidence type="ECO:0000256" key="7">
    <source>
        <dbReference type="SAM" id="MobiDB-lite"/>
    </source>
</evidence>
<evidence type="ECO:0000256" key="6">
    <source>
        <dbReference type="ARBA" id="ARBA00023242"/>
    </source>
</evidence>
<dbReference type="GO" id="GO:0005634">
    <property type="term" value="C:nucleus"/>
    <property type="evidence" value="ECO:0007669"/>
    <property type="project" value="UniProtKB-SubCell"/>
</dbReference>
<keyword evidence="4" id="KW-0378">Hydrolase</keyword>
<reference evidence="9 10" key="1">
    <citation type="journal article" date="2024" name="BMC Genomics">
        <title>De novo assembly and annotation of Popillia japonica's genome with initial clues to its potential as an invasive pest.</title>
        <authorList>
            <person name="Cucini C."/>
            <person name="Boschi S."/>
            <person name="Funari R."/>
            <person name="Cardaioli E."/>
            <person name="Iannotti N."/>
            <person name="Marturano G."/>
            <person name="Paoli F."/>
            <person name="Bruttini M."/>
            <person name="Carapelli A."/>
            <person name="Frati F."/>
            <person name="Nardi F."/>
        </authorList>
    </citation>
    <scope>NUCLEOTIDE SEQUENCE [LARGE SCALE GENOMIC DNA]</scope>
    <source>
        <strain evidence="9">DMR45628</strain>
    </source>
</reference>
<dbReference type="InterPro" id="IPR034922">
    <property type="entry name" value="REX1-like_exo"/>
</dbReference>
<evidence type="ECO:0000256" key="2">
    <source>
        <dbReference type="ARBA" id="ARBA00006357"/>
    </source>
</evidence>
<keyword evidence="5" id="KW-0269">Exonuclease</keyword>
<dbReference type="Gene3D" id="3.30.420.10">
    <property type="entry name" value="Ribonuclease H-like superfamily/Ribonuclease H"/>
    <property type="match status" value="1"/>
</dbReference>
<dbReference type="PANTHER" id="PTHR12801">
    <property type="entry name" value="RNA EXONUCLEASE REXO1 / RECO3 FAMILY MEMBER-RELATED"/>
    <property type="match status" value="1"/>
</dbReference>
<evidence type="ECO:0000313" key="10">
    <source>
        <dbReference type="Proteomes" id="UP001458880"/>
    </source>
</evidence>
<comment type="caution">
    <text evidence="9">The sequence shown here is derived from an EMBL/GenBank/DDBJ whole genome shotgun (WGS) entry which is preliminary data.</text>
</comment>
<keyword evidence="10" id="KW-1185">Reference proteome</keyword>
<gene>
    <name evidence="9" type="ORF">QE152_g10638</name>
</gene>
<feature type="compositionally biased region" description="Basic and acidic residues" evidence="7">
    <location>
        <begin position="248"/>
        <end position="275"/>
    </location>
</feature>
<evidence type="ECO:0000256" key="1">
    <source>
        <dbReference type="ARBA" id="ARBA00004123"/>
    </source>
</evidence>
<feature type="domain" description="Exonuclease" evidence="8">
    <location>
        <begin position="831"/>
        <end position="990"/>
    </location>
</feature>
<dbReference type="InterPro" id="IPR013520">
    <property type="entry name" value="Ribonucl_H"/>
</dbReference>
<sequence>MLPTSGLFKDIDCPYYDNYCGRPYCHFRHRKRNPDSAAEDSQDGTEIPTYKPTPKSQLAAQQAKSHIPISYVPDTVIRPERLNRIPSMYNYMEKITYKPTPLSELSKNNAINTTAELINKELFSKIGDGSKDDAEPDRMGGVSVKDNNGNCDIDFEELSTEFDMIDDIINESSSAENVELREDEKESKQKLSDRKTSSQNSSKSSSHSGTSKNHHKKSSKSSTSSKSSKDDKSKPSRSNNSHKSSHKPKSERSSSKERHREKSAHKDEKKRDKDPHHKSKDKSSSKHRKSSHSSRERKDASDKTKIKINKEEKPKKDPPKPEDDHDVDDIFNEDLEEECYRIFNEYKPETIHRNSPSEEPQLIHDIKQENVEEYVPTVKKRIAHSGAEQYVPKDDIKQENVEEYVPTVKKRIAHSGAEQYVPKVTYTKPKPSQNAANAAVQMANRYKLAREAQMNDDNDIVSLLSKHQDAGGAGTKRQSHLLLELHKNVKKAKIKMEVVKEEKATAEQPTSLIDEIINGKQNTITYKPTPIAKLSEDRVAKPLRIAPAMNVNSIQQAKARIAELSRRNLTNQKTPIQTIGKGNKRVAHTPDTSLAELPDPLQPESKKIPLNVRARYLTMIADECVKLYLNREDAYTRAVNEEVKVLERCAAIVTYRNSAMLTVNRIRKEVQVRQAKGLGPMTSDEPGEVQTQNNFKGRRFYENIQRYVLTGEELEEHGYPREGPIAGKAVISTQKQLPRVNLDENQRLCARCFKVYLVDDVGFPVHQDDCIYHPLKKRTLRGERIYLCCKSPDDMGCVTSNTHVSDNDETELLGYQTTMDPETDDDVRSYAVYALDCEMCYTTKGLELTRVTIVDSDCKTVYESLVKPINPIIDYNTQFSGITKDQMDRTSTSILQVQANILHLCNSKTILIGHSLESDMKALKIIHSCIIDTAIMFPHRLGLPHKRALRTLASEYLTKIIQGNIAGHDSAEDAITCMELVIWKLKEDLKVRGVK</sequence>
<comment type="similarity">
    <text evidence="2">Belongs to the REXO1/REXO3 family.</text>
</comment>
<keyword evidence="3" id="KW-0540">Nuclease</keyword>
<dbReference type="InterPro" id="IPR031736">
    <property type="entry name" value="REXO1-like_dom"/>
</dbReference>
<feature type="compositionally biased region" description="Basic residues" evidence="7">
    <location>
        <begin position="276"/>
        <end position="292"/>
    </location>
</feature>
<dbReference type="SMART" id="SM00479">
    <property type="entry name" value="EXOIII"/>
    <property type="match status" value="1"/>
</dbReference>
<dbReference type="Pfam" id="PF15870">
    <property type="entry name" value="EloA-BP1"/>
    <property type="match status" value="2"/>
</dbReference>
<dbReference type="GO" id="GO:0003676">
    <property type="term" value="F:nucleic acid binding"/>
    <property type="evidence" value="ECO:0007669"/>
    <property type="project" value="InterPro"/>
</dbReference>
<dbReference type="EMBL" id="JASPKY010000098">
    <property type="protein sequence ID" value="KAK9737562.1"/>
    <property type="molecule type" value="Genomic_DNA"/>
</dbReference>
<feature type="region of interest" description="Disordered" evidence="7">
    <location>
        <begin position="173"/>
        <end position="331"/>
    </location>
</feature>
<keyword evidence="6" id="KW-0539">Nucleus</keyword>
<evidence type="ECO:0000256" key="3">
    <source>
        <dbReference type="ARBA" id="ARBA00022722"/>
    </source>
</evidence>
<evidence type="ECO:0000256" key="5">
    <source>
        <dbReference type="ARBA" id="ARBA00022839"/>
    </source>
</evidence>
<dbReference type="PANTHER" id="PTHR12801:SF115">
    <property type="entry name" value="FI18136P1-RELATED"/>
    <property type="match status" value="1"/>
</dbReference>
<feature type="compositionally biased region" description="Basic and acidic residues" evidence="7">
    <location>
        <begin position="293"/>
        <end position="323"/>
    </location>
</feature>
<organism evidence="9 10">
    <name type="scientific">Popillia japonica</name>
    <name type="common">Japanese beetle</name>
    <dbReference type="NCBI Taxonomy" id="7064"/>
    <lineage>
        <taxon>Eukaryota</taxon>
        <taxon>Metazoa</taxon>
        <taxon>Ecdysozoa</taxon>
        <taxon>Arthropoda</taxon>
        <taxon>Hexapoda</taxon>
        <taxon>Insecta</taxon>
        <taxon>Pterygota</taxon>
        <taxon>Neoptera</taxon>
        <taxon>Endopterygota</taxon>
        <taxon>Coleoptera</taxon>
        <taxon>Polyphaga</taxon>
        <taxon>Scarabaeiformia</taxon>
        <taxon>Scarabaeidae</taxon>
        <taxon>Rutelinae</taxon>
        <taxon>Popillia</taxon>
    </lineage>
</organism>
<dbReference type="Proteomes" id="UP001458880">
    <property type="component" value="Unassembled WGS sequence"/>
</dbReference>
<feature type="compositionally biased region" description="Low complexity" evidence="7">
    <location>
        <begin position="197"/>
        <end position="211"/>
    </location>
</feature>
<dbReference type="InterPro" id="IPR047021">
    <property type="entry name" value="REXO1/3/4-like"/>
</dbReference>
<evidence type="ECO:0000259" key="8">
    <source>
        <dbReference type="SMART" id="SM00479"/>
    </source>
</evidence>